<keyword evidence="1" id="KW-1133">Transmembrane helix</keyword>
<dbReference type="InterPro" id="IPR001633">
    <property type="entry name" value="EAL_dom"/>
</dbReference>
<dbReference type="SMART" id="SM00052">
    <property type="entry name" value="EAL"/>
    <property type="match status" value="1"/>
</dbReference>
<evidence type="ECO:0000313" key="5">
    <source>
        <dbReference type="Proteomes" id="UP000824099"/>
    </source>
</evidence>
<evidence type="ECO:0000313" key="4">
    <source>
        <dbReference type="EMBL" id="HIU64621.1"/>
    </source>
</evidence>
<comment type="caution">
    <text evidence="4">The sequence shown here is derived from an EMBL/GenBank/DDBJ whole genome shotgun (WGS) entry which is preliminary data.</text>
</comment>
<dbReference type="Gene3D" id="3.20.20.450">
    <property type="entry name" value="EAL domain"/>
    <property type="match status" value="1"/>
</dbReference>
<evidence type="ECO:0000259" key="3">
    <source>
        <dbReference type="PROSITE" id="PS50887"/>
    </source>
</evidence>
<reference evidence="4" key="2">
    <citation type="journal article" date="2021" name="PeerJ">
        <title>Extensive microbial diversity within the chicken gut microbiome revealed by metagenomics and culture.</title>
        <authorList>
            <person name="Gilroy R."/>
            <person name="Ravi A."/>
            <person name="Getino M."/>
            <person name="Pursley I."/>
            <person name="Horton D.L."/>
            <person name="Alikhan N.F."/>
            <person name="Baker D."/>
            <person name="Gharbi K."/>
            <person name="Hall N."/>
            <person name="Watson M."/>
            <person name="Adriaenssens E.M."/>
            <person name="Foster-Nyarko E."/>
            <person name="Jarju S."/>
            <person name="Secka A."/>
            <person name="Antonio M."/>
            <person name="Oren A."/>
            <person name="Chaudhuri R.R."/>
            <person name="La Ragione R."/>
            <person name="Hildebrand F."/>
            <person name="Pallen M.J."/>
        </authorList>
    </citation>
    <scope>NUCLEOTIDE SEQUENCE</scope>
    <source>
        <strain evidence="4">CHK160-1198</strain>
    </source>
</reference>
<feature type="domain" description="GGDEF" evidence="3">
    <location>
        <begin position="558"/>
        <end position="689"/>
    </location>
</feature>
<reference evidence="4" key="1">
    <citation type="submission" date="2020-10" db="EMBL/GenBank/DDBJ databases">
        <authorList>
            <person name="Gilroy R."/>
        </authorList>
    </citation>
    <scope>NUCLEOTIDE SEQUENCE</scope>
    <source>
        <strain evidence="4">CHK160-1198</strain>
    </source>
</reference>
<dbReference type="Gene3D" id="3.40.190.10">
    <property type="entry name" value="Periplasmic binding protein-like II"/>
    <property type="match status" value="4"/>
</dbReference>
<organism evidence="4 5">
    <name type="scientific">Candidatus Avacidaminococcus intestinavium</name>
    <dbReference type="NCBI Taxonomy" id="2840684"/>
    <lineage>
        <taxon>Bacteria</taxon>
        <taxon>Bacillati</taxon>
        <taxon>Bacillota</taxon>
        <taxon>Negativicutes</taxon>
        <taxon>Acidaminococcales</taxon>
        <taxon>Acidaminococcaceae</taxon>
        <taxon>Acidaminococcaceae incertae sedis</taxon>
        <taxon>Candidatus Avacidaminococcus</taxon>
    </lineage>
</organism>
<dbReference type="InterPro" id="IPR035919">
    <property type="entry name" value="EAL_sf"/>
</dbReference>
<dbReference type="PROSITE" id="PS50887">
    <property type="entry name" value="GGDEF"/>
    <property type="match status" value="1"/>
</dbReference>
<dbReference type="PANTHER" id="PTHR33121">
    <property type="entry name" value="CYCLIC DI-GMP PHOSPHODIESTERASE PDEF"/>
    <property type="match status" value="1"/>
</dbReference>
<dbReference type="Pfam" id="PF00497">
    <property type="entry name" value="SBP_bac_3"/>
    <property type="match status" value="2"/>
</dbReference>
<sequence length="953" mass="109938">MNRHEKVNLLILTLSLCLFFVFTLPVAAAPVKVGYYRIEDYAFTADGNGISGYSYELLQDISRYNGQEYEFIYGTIAECMENLATGKVDIVASIPKEAVKKTDYVFSTYAFSTINGVMAVNPEYQDLYYEDFSQFNDMDLGYVKNSILPQYMRNYSLRYGFKTNYKEYDTVNAMLQDLQVGYIDGVLLSSRHDLRQNRIVARLQPILTFFVAPKQNEHLLDEIDVAYSKVLAENPLYNRSLQDKYYSEVAARDILFSREETNYIHDHPVIRVAYHDVKNILAFADKTTGSVQGIAVDMLDQVSTATGLRFEFVKVKNEEYYKAIQADKAEMLAAVEQENTRKVLYDVVSSDSYAKLPLAFLTEPGKMPNNYFTVATVYNRIGTENRIRKKYPYSVIKHYETAEAALAAIEKKEVDFFVDNTYVLQRLLLETRDNRKHIIPVDNQGLSFSFAIAQDDPMLLRIINKALASISVEERDKILANTIAKTPHALNFGFVLSSYIYEIIVLVFTVLLLFALYYLMMERKKERELEYIAFYDKITGEANFDKFVLDAERLIKNDKYVVVMFDINNFHGIIALFGHNGIRRLLQKMCAELHKALGQKELLAHGGNDYFACLLYDADDDILIERLKTIQTELELMCERERFFCKLSLVFGIYRPTQEKLDIERMMDLADLSRMKAKEEKKPIAFYKKIYQEALLQAAEIEAKMESALQKKEFFVVYQPQYALKSGNISGAEALVRWKDGDKVRAPSEFIGIFERNGFIIKLDMYVFEEVCRQLRAWLDEGIQVLPVSVNLSRLHLFSSNLVEDYEVLLKKYAIPPYLLELELTEEIPLNAEDYVEILHKLAKTGMRLAIDDFGSGYSSLNVLHTMPFNTLKLDRMFFLDKLREEKGIHIVEAIVLMAHRLGMVVVAEGVETEKQIRFLQAIGCDLAQGYYYSKPILVESYKQLLVEQKNRE</sequence>
<dbReference type="Pfam" id="PF00990">
    <property type="entry name" value="GGDEF"/>
    <property type="match status" value="1"/>
</dbReference>
<dbReference type="InterPro" id="IPR000160">
    <property type="entry name" value="GGDEF_dom"/>
</dbReference>
<dbReference type="Gene3D" id="3.30.70.270">
    <property type="match status" value="1"/>
</dbReference>
<proteinExistence type="predicted"/>
<name>A0A9D1MQW6_9FIRM</name>
<feature type="domain" description="EAL" evidence="2">
    <location>
        <begin position="698"/>
        <end position="950"/>
    </location>
</feature>
<dbReference type="SUPFAM" id="SSF141868">
    <property type="entry name" value="EAL domain-like"/>
    <property type="match status" value="1"/>
</dbReference>
<dbReference type="SMART" id="SM00267">
    <property type="entry name" value="GGDEF"/>
    <property type="match status" value="1"/>
</dbReference>
<dbReference type="SMART" id="SM00062">
    <property type="entry name" value="PBPb"/>
    <property type="match status" value="2"/>
</dbReference>
<dbReference type="InterPro" id="IPR050706">
    <property type="entry name" value="Cyclic-di-GMP_PDE-like"/>
</dbReference>
<keyword evidence="1" id="KW-0812">Transmembrane</keyword>
<dbReference type="CDD" id="cd01948">
    <property type="entry name" value="EAL"/>
    <property type="match status" value="1"/>
</dbReference>
<keyword evidence="1" id="KW-0472">Membrane</keyword>
<dbReference type="SUPFAM" id="SSF55073">
    <property type="entry name" value="Nucleotide cyclase"/>
    <property type="match status" value="1"/>
</dbReference>
<dbReference type="Pfam" id="PF00563">
    <property type="entry name" value="EAL"/>
    <property type="match status" value="1"/>
</dbReference>
<gene>
    <name evidence="4" type="ORF">IAB06_06275</name>
</gene>
<protein>
    <submittedName>
        <fullName evidence="4">EAL domain-containing protein</fullName>
    </submittedName>
</protein>
<evidence type="ECO:0000256" key="1">
    <source>
        <dbReference type="SAM" id="Phobius"/>
    </source>
</evidence>
<dbReference type="InterPro" id="IPR043128">
    <property type="entry name" value="Rev_trsase/Diguanyl_cyclase"/>
</dbReference>
<dbReference type="InterPro" id="IPR029787">
    <property type="entry name" value="Nucleotide_cyclase"/>
</dbReference>
<dbReference type="AlphaFoldDB" id="A0A9D1MQW6"/>
<dbReference type="PANTHER" id="PTHR33121:SF71">
    <property type="entry name" value="OXYGEN SENSOR PROTEIN DOSP"/>
    <property type="match status" value="1"/>
</dbReference>
<dbReference type="GO" id="GO:0071111">
    <property type="term" value="F:cyclic-guanylate-specific phosphodiesterase activity"/>
    <property type="evidence" value="ECO:0007669"/>
    <property type="project" value="InterPro"/>
</dbReference>
<dbReference type="EMBL" id="DVNI01000103">
    <property type="protein sequence ID" value="HIU64621.1"/>
    <property type="molecule type" value="Genomic_DNA"/>
</dbReference>
<evidence type="ECO:0000259" key="2">
    <source>
        <dbReference type="PROSITE" id="PS50883"/>
    </source>
</evidence>
<dbReference type="PROSITE" id="PS50883">
    <property type="entry name" value="EAL"/>
    <property type="match status" value="1"/>
</dbReference>
<feature type="transmembrane region" description="Helical" evidence="1">
    <location>
        <begin position="499"/>
        <end position="519"/>
    </location>
</feature>
<dbReference type="InterPro" id="IPR001638">
    <property type="entry name" value="Solute-binding_3/MltF_N"/>
</dbReference>
<dbReference type="Proteomes" id="UP000824099">
    <property type="component" value="Unassembled WGS sequence"/>
</dbReference>
<dbReference type="SUPFAM" id="SSF53850">
    <property type="entry name" value="Periplasmic binding protein-like II"/>
    <property type="match status" value="2"/>
</dbReference>
<accession>A0A9D1MQW6</accession>